<evidence type="ECO:0000256" key="2">
    <source>
        <dbReference type="SAM" id="SignalP"/>
    </source>
</evidence>
<dbReference type="InterPro" id="IPR008979">
    <property type="entry name" value="Galactose-bd-like_sf"/>
</dbReference>
<dbReference type="InterPro" id="IPR005084">
    <property type="entry name" value="CBM6"/>
</dbReference>
<feature type="compositionally biased region" description="Low complexity" evidence="1">
    <location>
        <begin position="46"/>
        <end position="58"/>
    </location>
</feature>
<dbReference type="SUPFAM" id="SSF49785">
    <property type="entry name" value="Galactose-binding domain-like"/>
    <property type="match status" value="1"/>
</dbReference>
<dbReference type="RefSeq" id="WP_132163944.1">
    <property type="nucleotide sequence ID" value="NZ_SMKX01000001.1"/>
</dbReference>
<dbReference type="InterPro" id="IPR032267">
    <property type="entry name" value="DUF4832"/>
</dbReference>
<evidence type="ECO:0000313" key="4">
    <source>
        <dbReference type="EMBL" id="TDD63390.1"/>
    </source>
</evidence>
<feature type="region of interest" description="Disordered" evidence="1">
    <location>
        <begin position="633"/>
        <end position="657"/>
    </location>
</feature>
<dbReference type="GO" id="GO:0030246">
    <property type="term" value="F:carbohydrate binding"/>
    <property type="evidence" value="ECO:0007669"/>
    <property type="project" value="InterPro"/>
</dbReference>
<accession>A0A4R4ZXR1</accession>
<feature type="signal peptide" evidence="2">
    <location>
        <begin position="1"/>
        <end position="30"/>
    </location>
</feature>
<reference evidence="4 5" key="1">
    <citation type="submission" date="2019-03" db="EMBL/GenBank/DDBJ databases">
        <title>Draft genome sequences of novel Actinobacteria.</title>
        <authorList>
            <person name="Sahin N."/>
            <person name="Ay H."/>
            <person name="Saygin H."/>
        </authorList>
    </citation>
    <scope>NUCLEOTIDE SEQUENCE [LARGE SCALE GENOMIC DNA]</scope>
    <source>
        <strain evidence="4 5">JCM 13523</strain>
    </source>
</reference>
<dbReference type="AlphaFoldDB" id="A0A4R4ZXR1"/>
<feature type="domain" description="CBM6" evidence="3">
    <location>
        <begin position="527"/>
        <end position="641"/>
    </location>
</feature>
<dbReference type="Pfam" id="PF16116">
    <property type="entry name" value="DUF4832"/>
    <property type="match status" value="1"/>
</dbReference>
<keyword evidence="5" id="KW-1185">Reference proteome</keyword>
<evidence type="ECO:0000259" key="3">
    <source>
        <dbReference type="PROSITE" id="PS51175"/>
    </source>
</evidence>
<dbReference type="Proteomes" id="UP000295124">
    <property type="component" value="Unassembled WGS sequence"/>
</dbReference>
<organism evidence="4 5">
    <name type="scientific">Kribbella antibiotica</name>
    <dbReference type="NCBI Taxonomy" id="190195"/>
    <lineage>
        <taxon>Bacteria</taxon>
        <taxon>Bacillati</taxon>
        <taxon>Actinomycetota</taxon>
        <taxon>Actinomycetes</taxon>
        <taxon>Propionibacteriales</taxon>
        <taxon>Kribbellaceae</taxon>
        <taxon>Kribbella</taxon>
    </lineage>
</organism>
<protein>
    <submittedName>
        <fullName evidence="4">DUF4832 domain-containing protein</fullName>
    </submittedName>
</protein>
<evidence type="ECO:0000313" key="5">
    <source>
        <dbReference type="Proteomes" id="UP000295124"/>
    </source>
</evidence>
<dbReference type="OrthoDB" id="9760654at2"/>
<dbReference type="Gene3D" id="2.60.120.260">
    <property type="entry name" value="Galactose-binding domain-like"/>
    <property type="match status" value="1"/>
</dbReference>
<sequence>MPSLVARFGRVALALVLGALLTTAPAPATAAPQGPPPRPAAPAVPDPALTAHPLTAAPGPVDNPLKGFARFFSTGSNQNTGYPHSLTWSYFGLSEVMTNATNCGSYDWSLVDQALNESATYGNQTALRFYMEYPGGSGTHPANAIPHCFDGQVAYRNNAYWNTTSPDYDNAYLLTAVKNFIAAFGARYDGDPRVGFIHTGIVGLWGEWHTWPYDTDTSGDSYPNYMPTDAHGKEILQAFDNAFNTTKLEVRYPGSGGSGANNLNIGYHDDSFCYREGSPLAGVTLPVSMGGASYSQLQHALDQGVENKWIGQSMGGEVRPEIQAQAFANWPGGSGDVDNMKACIELEHATWKMNEQSSGYSSTDPNVAAAVRLMGYNLGVTNAYYKNTVSGTAKIGVQISNDGVAPFYYPWKVTLGLKNSAGTVVRSWDTPWDLRTVQPRKIRAFPDWGVGGDPTYRDFGYAQYFDSTVDLSGVANSNYQLVLRVKNPLETVNANAKKLRFANATQNADGWLGLGAITVGASAPATGFVEAENPANSLTGGAVTATCSACSGGSKVGYVGNGGTLVVNNLGTGTAGSHTLTLSYLTAESRSATIKVNNGAATSYTFAPTADWNTVGTRSITVPLNAANNTVTITNPTGWAPTSTNSPSRSTSTPPRT</sequence>
<feature type="region of interest" description="Disordered" evidence="1">
    <location>
        <begin position="27"/>
        <end position="58"/>
    </location>
</feature>
<feature type="compositionally biased region" description="Pro residues" evidence="1">
    <location>
        <begin position="33"/>
        <end position="45"/>
    </location>
</feature>
<feature type="compositionally biased region" description="Low complexity" evidence="1">
    <location>
        <begin position="641"/>
        <end position="657"/>
    </location>
</feature>
<dbReference type="Gene3D" id="3.20.20.80">
    <property type="entry name" value="Glycosidases"/>
    <property type="match status" value="1"/>
</dbReference>
<dbReference type="EMBL" id="SMKX01000001">
    <property type="protein sequence ID" value="TDD63390.1"/>
    <property type="molecule type" value="Genomic_DNA"/>
</dbReference>
<evidence type="ECO:0000256" key="1">
    <source>
        <dbReference type="SAM" id="MobiDB-lite"/>
    </source>
</evidence>
<comment type="caution">
    <text evidence="4">The sequence shown here is derived from an EMBL/GenBank/DDBJ whole genome shotgun (WGS) entry which is preliminary data.</text>
</comment>
<keyword evidence="2" id="KW-0732">Signal</keyword>
<feature type="chain" id="PRO_5020273023" evidence="2">
    <location>
        <begin position="31"/>
        <end position="657"/>
    </location>
</feature>
<dbReference type="PROSITE" id="PS51175">
    <property type="entry name" value="CBM6"/>
    <property type="match status" value="1"/>
</dbReference>
<name>A0A4R4ZXR1_9ACTN</name>
<gene>
    <name evidence="4" type="ORF">E1263_00090</name>
</gene>
<proteinExistence type="predicted"/>
<dbReference type="CDD" id="cd04081">
    <property type="entry name" value="CBM35_galactosidase-like"/>
    <property type="match status" value="1"/>
</dbReference>